<keyword evidence="2" id="KW-1185">Reference proteome</keyword>
<comment type="caution">
    <text evidence="1">The sequence shown here is derived from an EMBL/GenBank/DDBJ whole genome shotgun (WGS) entry which is preliminary data.</text>
</comment>
<reference evidence="1" key="1">
    <citation type="submission" date="2022-02" db="EMBL/GenBank/DDBJ databases">
        <title>Plant Genome Project.</title>
        <authorList>
            <person name="Zhang R.-G."/>
        </authorList>
    </citation>
    <scope>NUCLEOTIDE SEQUENCE</scope>
    <source>
        <strain evidence="1">AT1</strain>
    </source>
</reference>
<proteinExistence type="predicted"/>
<accession>A0ACC0N5N2</accession>
<evidence type="ECO:0000313" key="1">
    <source>
        <dbReference type="EMBL" id="KAI8548139.1"/>
    </source>
</evidence>
<sequence>MKTKSPFCFCNGKLKLLCWSDRQHYLCSTLSFSTVNTAILAGILDVGFAVAAILVTHFAVRGDLRIDMIGFLCAGLNIIMYSSPLAAMVSWRNTKYSVD</sequence>
<organism evidence="1 2">
    <name type="scientific">Rhododendron molle</name>
    <name type="common">Chinese azalea</name>
    <name type="synonym">Azalea mollis</name>
    <dbReference type="NCBI Taxonomy" id="49168"/>
    <lineage>
        <taxon>Eukaryota</taxon>
        <taxon>Viridiplantae</taxon>
        <taxon>Streptophyta</taxon>
        <taxon>Embryophyta</taxon>
        <taxon>Tracheophyta</taxon>
        <taxon>Spermatophyta</taxon>
        <taxon>Magnoliopsida</taxon>
        <taxon>eudicotyledons</taxon>
        <taxon>Gunneridae</taxon>
        <taxon>Pentapetalae</taxon>
        <taxon>asterids</taxon>
        <taxon>Ericales</taxon>
        <taxon>Ericaceae</taxon>
        <taxon>Ericoideae</taxon>
        <taxon>Rhodoreae</taxon>
        <taxon>Rhododendron</taxon>
    </lineage>
</organism>
<dbReference type="EMBL" id="CM046394">
    <property type="protein sequence ID" value="KAI8548139.1"/>
    <property type="molecule type" value="Genomic_DNA"/>
</dbReference>
<protein>
    <submittedName>
        <fullName evidence="1">Uncharacterized protein</fullName>
    </submittedName>
</protein>
<evidence type="ECO:0000313" key="2">
    <source>
        <dbReference type="Proteomes" id="UP001062846"/>
    </source>
</evidence>
<gene>
    <name evidence="1" type="ORF">RHMOL_Rhmol07G0249200</name>
</gene>
<dbReference type="Proteomes" id="UP001062846">
    <property type="component" value="Chromosome 7"/>
</dbReference>
<name>A0ACC0N5N2_RHOML</name>